<dbReference type="GO" id="GO:0004553">
    <property type="term" value="F:hydrolase activity, hydrolyzing O-glycosyl compounds"/>
    <property type="evidence" value="ECO:0007669"/>
    <property type="project" value="InterPro"/>
</dbReference>
<proteinExistence type="inferred from homology"/>
<dbReference type="InterPro" id="IPR006710">
    <property type="entry name" value="Glyco_hydro_43"/>
</dbReference>
<dbReference type="EMBL" id="JACHFD010000001">
    <property type="protein sequence ID" value="MBB5349972.1"/>
    <property type="molecule type" value="Genomic_DNA"/>
</dbReference>
<evidence type="ECO:0000256" key="3">
    <source>
        <dbReference type="ARBA" id="ARBA00022801"/>
    </source>
</evidence>
<dbReference type="AlphaFoldDB" id="A0A840UW10"/>
<evidence type="ECO:0000313" key="8">
    <source>
        <dbReference type="EMBL" id="MBB5349972.1"/>
    </source>
</evidence>
<dbReference type="InterPro" id="IPR023296">
    <property type="entry name" value="Glyco_hydro_beta-prop_sf"/>
</dbReference>
<evidence type="ECO:0000256" key="5">
    <source>
        <dbReference type="ARBA" id="ARBA00023295"/>
    </source>
</evidence>
<dbReference type="Pfam" id="PF04616">
    <property type="entry name" value="Glyco_hydro_43"/>
    <property type="match status" value="1"/>
</dbReference>
<dbReference type="InterPro" id="IPR052176">
    <property type="entry name" value="Glycosyl_Hydrlase_43_Enz"/>
</dbReference>
<accession>A0A840UW10</accession>
<evidence type="ECO:0000256" key="6">
    <source>
        <dbReference type="PIRSR" id="PIRSR606710-2"/>
    </source>
</evidence>
<dbReference type="Proteomes" id="UP000557717">
    <property type="component" value="Unassembled WGS sequence"/>
</dbReference>
<keyword evidence="2" id="KW-0624">Polysaccharide degradation</keyword>
<sequence length="607" mass="66980">MACPLLFRRFPFSPRALRLGESGSRTSREWRTAALGGSAPARGLGGLIASIATVASLAAAPQSFHSEGNPILGDGSYYSADAAPLSVDGKLYIYAGHDEPPEEVGGFVMHDYGVFVTDDPDSGDWTLHADNLDPAKVFRWATGNNAYAGQVARGADGKFYWYAPVESQATDVANRMAIGVAVADEPLGPWKDAIGKPLVTWKEVFGEATVGQEVIDPHVFTDDDGKVYLYWGSWGVARVVKLEPSMIAMDGEISVMSGLDAFYEAPWIFRREGTYYCVYDWKLGGSKFTPSNYQAAIGYATSSSPTGPWKFQDVILWGTSSTTVHPSIIEHGGKWWITYHTKDAKKGGHFRRSVAIDEVEWKGKTILPVVQTWGLPPVMELTKNVAREAELTASFSEEPPMSLAALHDGRPPVVRLPPDMWSTYRGNESKVESDWAQYVWETPLPIDRVGIMFHQDPNWHRPPAEWKLEYLDSKDAWQEVRGAQYPTDADTWLTVDFEPVVTKSLRATFKGQPEGAYFHSMMVSEWEVDSLAADQLPAGHLSTRVGQAPKLPETVKLSFGKLGTLPIPIHWKKIDPQQYAKPGSFKVEGKAAGQDAGYVTLDIKVTR</sequence>
<dbReference type="GO" id="GO:0045493">
    <property type="term" value="P:xylan catabolic process"/>
    <property type="evidence" value="ECO:0007669"/>
    <property type="project" value="UniProtKB-KW"/>
</dbReference>
<dbReference type="InterPro" id="IPR008979">
    <property type="entry name" value="Galactose-bd-like_sf"/>
</dbReference>
<evidence type="ECO:0000259" key="7">
    <source>
        <dbReference type="Pfam" id="PF07532"/>
    </source>
</evidence>
<name>A0A840UW10_9BACT</name>
<protein>
    <recommendedName>
        <fullName evidence="7">Bacterial Ig-like domain-containing protein</fullName>
    </recommendedName>
</protein>
<keyword evidence="5" id="KW-0326">Glycosidase</keyword>
<evidence type="ECO:0000256" key="1">
    <source>
        <dbReference type="ARBA" id="ARBA00009865"/>
    </source>
</evidence>
<feature type="site" description="Important for catalytic activity, responsible for pKa modulation of the active site Glu and correct orientation of both the proton donor and substrate" evidence="6">
    <location>
        <position position="216"/>
    </location>
</feature>
<dbReference type="InterPro" id="IPR011081">
    <property type="entry name" value="Big_4"/>
</dbReference>
<reference evidence="8 9" key="1">
    <citation type="submission" date="2020-08" db="EMBL/GenBank/DDBJ databases">
        <title>Genomic Encyclopedia of Type Strains, Phase IV (KMG-IV): sequencing the most valuable type-strain genomes for metagenomic binning, comparative biology and taxonomic classification.</title>
        <authorList>
            <person name="Goeker M."/>
        </authorList>
    </citation>
    <scope>NUCLEOTIDE SEQUENCE [LARGE SCALE GENOMIC DNA]</scope>
    <source>
        <strain evidence="8 9">YC6886</strain>
    </source>
</reference>
<dbReference type="RefSeq" id="WP_184014899.1">
    <property type="nucleotide sequence ID" value="NZ_JACHFD010000001.1"/>
</dbReference>
<evidence type="ECO:0000256" key="4">
    <source>
        <dbReference type="ARBA" id="ARBA00023277"/>
    </source>
</evidence>
<dbReference type="SUPFAM" id="SSF75005">
    <property type="entry name" value="Arabinanase/levansucrase/invertase"/>
    <property type="match status" value="1"/>
</dbReference>
<comment type="similarity">
    <text evidence="1">Belongs to the glycosyl hydrolase 43 family.</text>
</comment>
<dbReference type="SUPFAM" id="SSF49785">
    <property type="entry name" value="Galactose-binding domain-like"/>
    <property type="match status" value="1"/>
</dbReference>
<organism evidence="8 9">
    <name type="scientific">Haloferula luteola</name>
    <dbReference type="NCBI Taxonomy" id="595692"/>
    <lineage>
        <taxon>Bacteria</taxon>
        <taxon>Pseudomonadati</taxon>
        <taxon>Verrucomicrobiota</taxon>
        <taxon>Verrucomicrobiia</taxon>
        <taxon>Verrucomicrobiales</taxon>
        <taxon>Verrucomicrobiaceae</taxon>
        <taxon>Haloferula</taxon>
    </lineage>
</organism>
<evidence type="ECO:0000313" key="9">
    <source>
        <dbReference type="Proteomes" id="UP000557717"/>
    </source>
</evidence>
<keyword evidence="3" id="KW-0378">Hydrolase</keyword>
<dbReference type="PANTHER" id="PTHR43772">
    <property type="entry name" value="ENDO-1,4-BETA-XYLANASE"/>
    <property type="match status" value="1"/>
</dbReference>
<evidence type="ECO:0000256" key="2">
    <source>
        <dbReference type="ARBA" id="ARBA00022651"/>
    </source>
</evidence>
<gene>
    <name evidence="8" type="ORF">HNR46_000193</name>
</gene>
<dbReference type="Pfam" id="PF07532">
    <property type="entry name" value="Big_4"/>
    <property type="match status" value="1"/>
</dbReference>
<keyword evidence="4" id="KW-0119">Carbohydrate metabolism</keyword>
<dbReference type="PANTHER" id="PTHR43772:SF2">
    <property type="entry name" value="PUTATIVE (AFU_ORTHOLOGUE AFUA_2G04480)-RELATED"/>
    <property type="match status" value="1"/>
</dbReference>
<dbReference type="CDD" id="cd08990">
    <property type="entry name" value="GH43_AXH_like"/>
    <property type="match status" value="1"/>
</dbReference>
<keyword evidence="2" id="KW-0858">Xylan degradation</keyword>
<dbReference type="Gene3D" id="2.60.120.260">
    <property type="entry name" value="Galactose-binding domain-like"/>
    <property type="match status" value="1"/>
</dbReference>
<keyword evidence="9" id="KW-1185">Reference proteome</keyword>
<comment type="caution">
    <text evidence="8">The sequence shown here is derived from an EMBL/GenBank/DDBJ whole genome shotgun (WGS) entry which is preliminary data.</text>
</comment>
<dbReference type="Gene3D" id="2.115.10.20">
    <property type="entry name" value="Glycosyl hydrolase domain, family 43"/>
    <property type="match status" value="1"/>
</dbReference>
<feature type="domain" description="Bacterial Ig-like" evidence="7">
    <location>
        <begin position="542"/>
        <end position="593"/>
    </location>
</feature>